<sequence>MKINKLKTILIISFISINFGTMLRSENSENNTQHTLSFSEFLNQVGKNNLGYLAEKYNVNIAEAEIIAQKVLPDPDLDFEAANDAFKLGVSYNWELGNKRGARVRLAKSQAELEKLALEYYYQELRAEAANLFLDAIQQKELLSVKESSYEYMLQLSRSDSIRFRLGEITEVDARQSKLEATTLLNDVFEQEAVYKSALASLNQFMGKTSDTFNIPLAKWDTLNREYNLPDLASQGITNRIDLFAAHKNVEVSINQQKLVKAERKMDLGLSVNYERDWHGFLPPSRSYTAGVSIPLKFSNLNKGAIKVAQYGIEQSKTQQKTLELQVQTEISQAFFYFEAAKKKVKQYQTGLLEESRKILDGMVYKYKRGETNIMEVLIAQRTYNEVQEQYLETIKGYASSLVNLQKACGIWDIEL</sequence>
<evidence type="ECO:0000313" key="2">
    <source>
        <dbReference type="EMBL" id="SHF44671.1"/>
    </source>
</evidence>
<protein>
    <submittedName>
        <fullName evidence="2">Outer membrane protein, cobalt-zinc-cadmium efflux system</fullName>
    </submittedName>
</protein>
<accession>A0A1M5BQI6</accession>
<dbReference type="InterPro" id="IPR003423">
    <property type="entry name" value="OMP_efflux"/>
</dbReference>
<dbReference type="EMBL" id="FQUC01000006">
    <property type="protein sequence ID" value="SHF44671.1"/>
    <property type="molecule type" value="Genomic_DNA"/>
</dbReference>
<dbReference type="OrthoDB" id="9791261at2"/>
<comment type="similarity">
    <text evidence="1">Belongs to the outer membrane factor (OMF) (TC 1.B.17) family.</text>
</comment>
<evidence type="ECO:0000313" key="3">
    <source>
        <dbReference type="Proteomes" id="UP000184480"/>
    </source>
</evidence>
<organism evidence="2 3">
    <name type="scientific">Dysgonomonas macrotermitis</name>
    <dbReference type="NCBI Taxonomy" id="1346286"/>
    <lineage>
        <taxon>Bacteria</taxon>
        <taxon>Pseudomonadati</taxon>
        <taxon>Bacteroidota</taxon>
        <taxon>Bacteroidia</taxon>
        <taxon>Bacteroidales</taxon>
        <taxon>Dysgonomonadaceae</taxon>
        <taxon>Dysgonomonas</taxon>
    </lineage>
</organism>
<reference evidence="3" key="1">
    <citation type="submission" date="2016-11" db="EMBL/GenBank/DDBJ databases">
        <authorList>
            <person name="Varghese N."/>
            <person name="Submissions S."/>
        </authorList>
    </citation>
    <scope>NUCLEOTIDE SEQUENCE [LARGE SCALE GENOMIC DNA]</scope>
    <source>
        <strain evidence="3">DSM 27370</strain>
    </source>
</reference>
<dbReference type="SUPFAM" id="SSF56954">
    <property type="entry name" value="Outer membrane efflux proteins (OEP)"/>
    <property type="match status" value="1"/>
</dbReference>
<dbReference type="Gene3D" id="1.20.1600.10">
    <property type="entry name" value="Outer membrane efflux proteins (OEP)"/>
    <property type="match status" value="1"/>
</dbReference>
<dbReference type="InterPro" id="IPR010131">
    <property type="entry name" value="MdtP/NodT-like"/>
</dbReference>
<dbReference type="PANTHER" id="PTHR30203">
    <property type="entry name" value="OUTER MEMBRANE CATION EFFLUX PROTEIN"/>
    <property type="match status" value="1"/>
</dbReference>
<dbReference type="STRING" id="1346286.SAMN05444362_106155"/>
<proteinExistence type="inferred from homology"/>
<dbReference type="AlphaFoldDB" id="A0A1M5BQI6"/>
<dbReference type="PANTHER" id="PTHR30203:SF24">
    <property type="entry name" value="BLR4935 PROTEIN"/>
    <property type="match status" value="1"/>
</dbReference>
<dbReference type="Pfam" id="PF02321">
    <property type="entry name" value="OEP"/>
    <property type="match status" value="1"/>
</dbReference>
<gene>
    <name evidence="2" type="ORF">SAMN05444362_106155</name>
</gene>
<evidence type="ECO:0000256" key="1">
    <source>
        <dbReference type="ARBA" id="ARBA00007613"/>
    </source>
</evidence>
<name>A0A1M5BQI6_9BACT</name>
<dbReference type="Proteomes" id="UP000184480">
    <property type="component" value="Unassembled WGS sequence"/>
</dbReference>
<keyword evidence="3" id="KW-1185">Reference proteome</keyword>
<dbReference type="GO" id="GO:0015562">
    <property type="term" value="F:efflux transmembrane transporter activity"/>
    <property type="evidence" value="ECO:0007669"/>
    <property type="project" value="InterPro"/>
</dbReference>